<dbReference type="InterPro" id="IPR011701">
    <property type="entry name" value="MFS"/>
</dbReference>
<keyword evidence="4 6" id="KW-1133">Transmembrane helix</keyword>
<dbReference type="InterPro" id="IPR036259">
    <property type="entry name" value="MFS_trans_sf"/>
</dbReference>
<feature type="transmembrane region" description="Helical" evidence="6">
    <location>
        <begin position="317"/>
        <end position="335"/>
    </location>
</feature>
<evidence type="ECO:0000256" key="6">
    <source>
        <dbReference type="SAM" id="Phobius"/>
    </source>
</evidence>
<evidence type="ECO:0008006" key="9">
    <source>
        <dbReference type="Google" id="ProtNLM"/>
    </source>
</evidence>
<dbReference type="Pfam" id="PF07690">
    <property type="entry name" value="MFS_1"/>
    <property type="match status" value="1"/>
</dbReference>
<dbReference type="EMBL" id="BAABIZ010000005">
    <property type="protein sequence ID" value="GAA5106288.1"/>
    <property type="molecule type" value="Genomic_DNA"/>
</dbReference>
<accession>A0ABP9N0Z4</accession>
<feature type="transmembrane region" description="Helical" evidence="6">
    <location>
        <begin position="283"/>
        <end position="305"/>
    </location>
</feature>
<feature type="transmembrane region" description="Helical" evidence="6">
    <location>
        <begin position="12"/>
        <end position="32"/>
    </location>
</feature>
<name>A0ABP9N0Z4_9HYPH</name>
<feature type="transmembrane region" description="Helical" evidence="6">
    <location>
        <begin position="167"/>
        <end position="188"/>
    </location>
</feature>
<feature type="transmembrane region" description="Helical" evidence="6">
    <location>
        <begin position="109"/>
        <end position="134"/>
    </location>
</feature>
<dbReference type="PANTHER" id="PTHR23513">
    <property type="entry name" value="INTEGRAL MEMBRANE EFFLUX PROTEIN-RELATED"/>
    <property type="match status" value="1"/>
</dbReference>
<feature type="transmembrane region" description="Helical" evidence="6">
    <location>
        <begin position="200"/>
        <end position="218"/>
    </location>
</feature>
<dbReference type="PANTHER" id="PTHR23513:SF6">
    <property type="entry name" value="MAJOR FACILITATOR SUPERFAMILY ASSOCIATED DOMAIN-CONTAINING PROTEIN"/>
    <property type="match status" value="1"/>
</dbReference>
<evidence type="ECO:0000256" key="2">
    <source>
        <dbReference type="ARBA" id="ARBA00022475"/>
    </source>
</evidence>
<dbReference type="Proteomes" id="UP001500864">
    <property type="component" value="Unassembled WGS sequence"/>
</dbReference>
<keyword evidence="3 6" id="KW-0812">Transmembrane</keyword>
<dbReference type="RefSeq" id="WP_345115138.1">
    <property type="nucleotide sequence ID" value="NZ_BAABIZ010000005.1"/>
</dbReference>
<evidence type="ECO:0000256" key="5">
    <source>
        <dbReference type="ARBA" id="ARBA00023136"/>
    </source>
</evidence>
<evidence type="ECO:0000256" key="1">
    <source>
        <dbReference type="ARBA" id="ARBA00004651"/>
    </source>
</evidence>
<evidence type="ECO:0000313" key="8">
    <source>
        <dbReference type="Proteomes" id="UP001500864"/>
    </source>
</evidence>
<comment type="caution">
    <text evidence="7">The sequence shown here is derived from an EMBL/GenBank/DDBJ whole genome shotgun (WGS) entry which is preliminary data.</text>
</comment>
<keyword evidence="8" id="KW-1185">Reference proteome</keyword>
<proteinExistence type="predicted"/>
<feature type="transmembrane region" description="Helical" evidence="6">
    <location>
        <begin position="77"/>
        <end position="97"/>
    </location>
</feature>
<reference evidence="8" key="1">
    <citation type="journal article" date="2019" name="Int. J. Syst. Evol. Microbiol.">
        <title>The Global Catalogue of Microorganisms (GCM) 10K type strain sequencing project: providing services to taxonomists for standard genome sequencing and annotation.</title>
        <authorList>
            <consortium name="The Broad Institute Genomics Platform"/>
            <consortium name="The Broad Institute Genome Sequencing Center for Infectious Disease"/>
            <person name="Wu L."/>
            <person name="Ma J."/>
        </authorList>
    </citation>
    <scope>NUCLEOTIDE SEQUENCE [LARGE SCALE GENOMIC DNA]</scope>
    <source>
        <strain evidence="8">JCM 17712</strain>
    </source>
</reference>
<comment type="subcellular location">
    <subcellularLocation>
        <location evidence="1">Cell membrane</location>
        <topology evidence="1">Multi-pass membrane protein</topology>
    </subcellularLocation>
</comment>
<evidence type="ECO:0000313" key="7">
    <source>
        <dbReference type="EMBL" id="GAA5106288.1"/>
    </source>
</evidence>
<evidence type="ECO:0000256" key="3">
    <source>
        <dbReference type="ARBA" id="ARBA00022692"/>
    </source>
</evidence>
<keyword evidence="2" id="KW-1003">Cell membrane</keyword>
<gene>
    <name evidence="7" type="ORF">GCM10023261_06520</name>
</gene>
<dbReference type="SUPFAM" id="SSF103473">
    <property type="entry name" value="MFS general substrate transporter"/>
    <property type="match status" value="1"/>
</dbReference>
<dbReference type="Gene3D" id="1.20.1250.20">
    <property type="entry name" value="MFS general substrate transporter like domains"/>
    <property type="match status" value="1"/>
</dbReference>
<keyword evidence="5 6" id="KW-0472">Membrane</keyword>
<feature type="transmembrane region" description="Helical" evidence="6">
    <location>
        <begin position="246"/>
        <end position="262"/>
    </location>
</feature>
<evidence type="ECO:0000256" key="4">
    <source>
        <dbReference type="ARBA" id="ARBA00022989"/>
    </source>
</evidence>
<protein>
    <recommendedName>
        <fullName evidence="9">MFS transporter</fullName>
    </recommendedName>
</protein>
<organism evidence="7 8">
    <name type="scientific">Bartonella jaculi</name>
    <dbReference type="NCBI Taxonomy" id="686226"/>
    <lineage>
        <taxon>Bacteria</taxon>
        <taxon>Pseudomonadati</taxon>
        <taxon>Pseudomonadota</taxon>
        <taxon>Alphaproteobacteria</taxon>
        <taxon>Hyphomicrobiales</taxon>
        <taxon>Bartonellaceae</taxon>
        <taxon>Bartonella</taxon>
    </lineage>
</organism>
<sequence length="341" mass="36871">MRIKASLQLVDLYKRRIIIYSLLLLIALFHYVDSPIGFIAVSISIGYLSLITLSTLETYNTKLTLSGYISAQKASRIMQTVVQIGAFLGAALSGYLLEAISPRGTAAEVGYNGLIAVICLFDIIVSLVAGYVIFCDEYSATGDAPSATEKKPISTSKADGLSLELKLLCVCIGLIGFHICAYNTLATILFQSVKNFGSEYYGLCSAVAGVGAFLAAFIKIPRFEFILPALMLGVADFIFSTTQSPYLAVVFCFFIGFSMNTMRINARKYMIEATQTEAQAELVGSYSGMLYTVSQSAGYVILGLLTSSALMGPQAAIYLLPLIGLIIFIYVLFLLSRRAKA</sequence>